<dbReference type="EMBL" id="ABJD02000101">
    <property type="protein sequence ID" value="EDU58722.1"/>
    <property type="molecule type" value="Genomic_DNA"/>
</dbReference>
<reference evidence="4" key="2">
    <citation type="submission" date="2008-04" db="EMBL/GenBank/DDBJ databases">
        <title>Draft genome sequence of Providencia stuartii(ATCC 25827).</title>
        <authorList>
            <person name="Sudarsanam P."/>
            <person name="Ley R."/>
            <person name="Guruge J."/>
            <person name="Turnbaugh P.J."/>
            <person name="Mahowald M."/>
            <person name="Liep D."/>
            <person name="Gordon J."/>
        </authorList>
    </citation>
    <scope>NUCLEOTIDE SEQUENCE [LARGE SCALE GENOMIC DNA]</scope>
    <source>
        <strain evidence="1 4">ATCC 25827</strain>
    </source>
</reference>
<sequence>MEYENRNTALQNDTAPLHVPIVYYRRFNSQHLANEALLQERNCV</sequence>
<evidence type="ECO:0000313" key="2">
    <source>
        <dbReference type="EMBL" id="EDU58722.1"/>
    </source>
</evidence>
<protein>
    <submittedName>
        <fullName evidence="3">Uncharacterized protein</fullName>
    </submittedName>
</protein>
<reference evidence="4" key="1">
    <citation type="submission" date="2008-04" db="EMBL/GenBank/DDBJ databases">
        <title>Draft genome sequence of Providencia stuartii (ATCC 25827).</title>
        <authorList>
            <person name="Sudarsanam P."/>
            <person name="Ley R."/>
            <person name="Guruge J."/>
            <person name="Turnbaugh P.J."/>
            <person name="Mahowald M."/>
            <person name="Liep D."/>
            <person name="Gordon J."/>
        </authorList>
    </citation>
    <scope>NUCLEOTIDE SEQUENCE [LARGE SCALE GENOMIC DNA]</scope>
    <source>
        <strain evidence="4">ATCC 25827</strain>
    </source>
</reference>
<evidence type="ECO:0000313" key="3">
    <source>
        <dbReference type="EMBL" id="EDU61310.1"/>
    </source>
</evidence>
<dbReference type="EMBL" id="ABJD02000058">
    <property type="protein sequence ID" value="EDU61310.1"/>
    <property type="molecule type" value="Genomic_DNA"/>
</dbReference>
<reference evidence="3" key="5">
    <citation type="submission" date="2016-11" db="EMBL/GenBank/DDBJ databases">
        <title>Draft genome sequence of Providencia stuartii(ATCC 25827).</title>
        <authorList>
            <person name="Sudarsanam P."/>
            <person name="Ley R."/>
            <person name="Guruge J."/>
            <person name="Turnbaugh P.J."/>
            <person name="Mahowald M."/>
            <person name="Liep D."/>
            <person name="Gordon J."/>
        </authorList>
    </citation>
    <scope>NUCLEOTIDE SEQUENCE</scope>
    <source>
        <strain evidence="3">ATCC 25827</strain>
    </source>
</reference>
<accession>A0AA86YQR7</accession>
<evidence type="ECO:0000313" key="1">
    <source>
        <dbReference type="EMBL" id="EDU57642.1"/>
    </source>
</evidence>
<reference evidence="3" key="4">
    <citation type="submission" date="2016-11" db="EMBL/GenBank/DDBJ databases">
        <title>Draft genome sequence of Providencia stuartii (ATCC 25827).</title>
        <authorList>
            <person name="Sudarsanam P."/>
            <person name="Ley R."/>
            <person name="Guruge J."/>
            <person name="Turnbaugh P.J."/>
            <person name="Mahowald M."/>
            <person name="Liep D."/>
            <person name="Gordon J."/>
        </authorList>
    </citation>
    <scope>NUCLEOTIDE SEQUENCE</scope>
    <source>
        <strain evidence="3 4">ATCC 25827</strain>
    </source>
</reference>
<proteinExistence type="predicted"/>
<name>A0AA86YQR7_PROST</name>
<reference evidence="3 4" key="3">
    <citation type="submission" date="2008-05" db="EMBL/GenBank/DDBJ databases">
        <authorList>
            <person name="Fulton L."/>
            <person name="Clifton S."/>
            <person name="Fulton B."/>
            <person name="Xu J."/>
            <person name="Minx P."/>
            <person name="Pepin K.H."/>
            <person name="Johnson M."/>
            <person name="Thiruvilangam P."/>
            <person name="Bhonagiri V."/>
            <person name="Nash W.E."/>
            <person name="Mardis E.R."/>
            <person name="Wilson R.K."/>
        </authorList>
    </citation>
    <scope>NUCLEOTIDE SEQUENCE [LARGE SCALE GENOMIC DNA]</scope>
    <source>
        <strain evidence="3 4">ATCC 25827</strain>
    </source>
</reference>
<comment type="caution">
    <text evidence="3">The sequence shown here is derived from an EMBL/GenBank/DDBJ whole genome shotgun (WGS) entry which is preliminary data.</text>
</comment>
<gene>
    <name evidence="3" type="ORF">PROSTU_00676</name>
    <name evidence="2" type="ORF">PROSTU_01899</name>
    <name evidence="1" type="ORF">PROSTU_04418</name>
</gene>
<evidence type="ECO:0000313" key="4">
    <source>
        <dbReference type="Proteomes" id="UP000004506"/>
    </source>
</evidence>
<organism evidence="3 4">
    <name type="scientific">Providencia stuartii ATCC 25827</name>
    <dbReference type="NCBI Taxonomy" id="471874"/>
    <lineage>
        <taxon>Bacteria</taxon>
        <taxon>Pseudomonadati</taxon>
        <taxon>Pseudomonadota</taxon>
        <taxon>Gammaproteobacteria</taxon>
        <taxon>Enterobacterales</taxon>
        <taxon>Morganellaceae</taxon>
        <taxon>Providencia</taxon>
    </lineage>
</organism>
<dbReference type="Proteomes" id="UP000004506">
    <property type="component" value="Unassembled WGS sequence"/>
</dbReference>
<dbReference type="AlphaFoldDB" id="A0AA86YQR7"/>
<dbReference type="EMBL" id="ABJD02000117">
    <property type="protein sequence ID" value="EDU57642.1"/>
    <property type="molecule type" value="Genomic_DNA"/>
</dbReference>